<dbReference type="PANTHER" id="PTHR10192">
    <property type="entry name" value="MOLYBDOPTERIN BIOSYNTHESIS PROTEIN"/>
    <property type="match status" value="1"/>
</dbReference>
<dbReference type="CDD" id="cd00887">
    <property type="entry name" value="MoeA"/>
    <property type="match status" value="1"/>
</dbReference>
<evidence type="ECO:0000259" key="3">
    <source>
        <dbReference type="SMART" id="SM00852"/>
    </source>
</evidence>
<name>D7EA44_METEZ</name>
<sequence length="637" mass="68485">MAHKEFRTLIPVDEAHRLLKQIPINHSTKSLPLEEALGYTLAEHVVSSIDVPSFDKSIMDGYAVRADDTYQAGETNPLTLCFTGSIDAGFVGDFYLNKGEAMSIATGAPIPYGADAVVKVEDTKRANSKVSVYRPVHTGENIMSRGSDIMRGEQVLCRNTRIGSREIGVLSAIGKRYIDVDTIKVGIISTGNELTTPGNPLDKGMIYDTNSYALSASVKECGATPVMYGIVEDEEKAMFNAINRAVQECNLVLTSGSTSAGAGDIMYKVIEEKGRTLFHGINIKPGKPVVAGMINGVPTIGLPGNPTSALTIFNEFIAPLIHNSQDTFDSTKDELTVTAVLGTGINSQGRQQLLPVGMVRGKVYPADKGSGAITTLADADGFIEISAETEYIESGTSVNVTLFGNVDEPDLLFAGGYCPGIEILEELSGLKFRVLNNGSSGGFSSVSTGFSDIAGINMPDDSGNYNISMIEKMKLSDVVLVKGYKREQGLIVRQNSDISGIDDILDKRLINRNRGTGTRSLLDLNLKQFADKMGMSFNNLKESLAGYNSGAKTHLAVCNAVKEGFADVGFGLRTMAENSGLKFISICEEEFDFLVQKEAMDLTEIKTLISCISSKSFADNLPSGISVYERTGEIIEF</sequence>
<dbReference type="KEGG" id="mev:Metev_1884"/>
<dbReference type="InterPro" id="IPR038987">
    <property type="entry name" value="MoeA-like"/>
</dbReference>
<dbReference type="GO" id="GO:0061599">
    <property type="term" value="F:molybdopterin molybdotransferase activity"/>
    <property type="evidence" value="ECO:0007669"/>
    <property type="project" value="TreeGrafter"/>
</dbReference>
<evidence type="ECO:0000256" key="2">
    <source>
        <dbReference type="ARBA" id="ARBA00023150"/>
    </source>
</evidence>
<dbReference type="Gene3D" id="3.40.980.10">
    <property type="entry name" value="MoaB/Mog-like domain"/>
    <property type="match status" value="1"/>
</dbReference>
<dbReference type="GO" id="GO:0006777">
    <property type="term" value="P:Mo-molybdopterin cofactor biosynthetic process"/>
    <property type="evidence" value="ECO:0007669"/>
    <property type="project" value="UniProtKB-KW"/>
</dbReference>
<dbReference type="Pfam" id="PF03453">
    <property type="entry name" value="MoeA_N"/>
    <property type="match status" value="1"/>
</dbReference>
<dbReference type="InterPro" id="IPR005110">
    <property type="entry name" value="MoeA_linker/N"/>
</dbReference>
<organism evidence="4 5">
    <name type="scientific">Methanohalobium evestigatum (strain ATCC BAA-1072 / DSM 3721 / NBRC 107634 / OCM 161 / Z-7303)</name>
    <dbReference type="NCBI Taxonomy" id="644295"/>
    <lineage>
        <taxon>Archaea</taxon>
        <taxon>Methanobacteriati</taxon>
        <taxon>Methanobacteriota</taxon>
        <taxon>Stenosarchaea group</taxon>
        <taxon>Methanomicrobia</taxon>
        <taxon>Methanosarcinales</taxon>
        <taxon>Methanosarcinaceae</taxon>
        <taxon>Methanohalobium</taxon>
    </lineage>
</organism>
<dbReference type="RefSeq" id="WP_013195280.1">
    <property type="nucleotide sequence ID" value="NC_014253.1"/>
</dbReference>
<dbReference type="SUPFAM" id="SSF63867">
    <property type="entry name" value="MoeA C-terminal domain-like"/>
    <property type="match status" value="1"/>
</dbReference>
<dbReference type="Pfam" id="PF00994">
    <property type="entry name" value="MoCF_biosynth"/>
    <property type="match status" value="1"/>
</dbReference>
<accession>D7EA44</accession>
<dbReference type="SUPFAM" id="SSF63882">
    <property type="entry name" value="MoeA N-terminal region -like"/>
    <property type="match status" value="1"/>
</dbReference>
<protein>
    <submittedName>
        <fullName evidence="4">Molybdenum cofactor synthesis domain protein</fullName>
    </submittedName>
</protein>
<dbReference type="FunFam" id="2.170.190.11:FF:000001">
    <property type="entry name" value="Molybdopterin molybdenumtransferase"/>
    <property type="match status" value="1"/>
</dbReference>
<dbReference type="SMART" id="SM00852">
    <property type="entry name" value="MoCF_biosynth"/>
    <property type="match status" value="1"/>
</dbReference>
<dbReference type="InterPro" id="IPR005111">
    <property type="entry name" value="MoeA_C_domain_IV"/>
</dbReference>
<proteinExistence type="predicted"/>
<dbReference type="GO" id="GO:0005737">
    <property type="term" value="C:cytoplasm"/>
    <property type="evidence" value="ECO:0007669"/>
    <property type="project" value="TreeGrafter"/>
</dbReference>
<dbReference type="NCBIfam" id="NF045515">
    <property type="entry name" value="Glp_gephyrin"/>
    <property type="match status" value="1"/>
</dbReference>
<keyword evidence="5" id="KW-1185">Reference proteome</keyword>
<evidence type="ECO:0000313" key="4">
    <source>
        <dbReference type="EMBL" id="ADI74715.1"/>
    </source>
</evidence>
<dbReference type="InterPro" id="IPR036688">
    <property type="entry name" value="MoeA_C_domain_IV_sf"/>
</dbReference>
<dbReference type="NCBIfam" id="TIGR00177">
    <property type="entry name" value="molyb_syn"/>
    <property type="match status" value="1"/>
</dbReference>
<evidence type="ECO:0000256" key="1">
    <source>
        <dbReference type="ARBA" id="ARBA00005046"/>
    </source>
</evidence>
<gene>
    <name evidence="4" type="ordered locus">Metev_1884</name>
</gene>
<dbReference type="PANTHER" id="PTHR10192:SF5">
    <property type="entry name" value="GEPHYRIN"/>
    <property type="match status" value="1"/>
</dbReference>
<dbReference type="SUPFAM" id="SSF53218">
    <property type="entry name" value="Molybdenum cofactor biosynthesis proteins"/>
    <property type="match status" value="1"/>
</dbReference>
<dbReference type="InterPro" id="IPR001453">
    <property type="entry name" value="MoaB/Mog_dom"/>
</dbReference>
<dbReference type="HOGENOM" id="CLU_010186_3_0_2"/>
<evidence type="ECO:0000313" key="5">
    <source>
        <dbReference type="Proteomes" id="UP000000391"/>
    </source>
</evidence>
<dbReference type="Pfam" id="PF03454">
    <property type="entry name" value="MoeA_C"/>
    <property type="match status" value="1"/>
</dbReference>
<dbReference type="Gene3D" id="2.40.340.10">
    <property type="entry name" value="MoeA, C-terminal, domain IV"/>
    <property type="match status" value="1"/>
</dbReference>
<dbReference type="GeneID" id="9347541"/>
<dbReference type="STRING" id="644295.Metev_1884"/>
<dbReference type="NCBIfam" id="NF011068">
    <property type="entry name" value="PRK14498.1"/>
    <property type="match status" value="1"/>
</dbReference>
<dbReference type="InterPro" id="IPR036135">
    <property type="entry name" value="MoeA_linker/N_sf"/>
</dbReference>
<dbReference type="Pfam" id="PF12727">
    <property type="entry name" value="PBP_like"/>
    <property type="match status" value="1"/>
</dbReference>
<dbReference type="InterPro" id="IPR036425">
    <property type="entry name" value="MoaB/Mog-like_dom_sf"/>
</dbReference>
<dbReference type="Gene3D" id="3.90.105.10">
    <property type="entry name" value="Molybdopterin biosynthesis moea protein, domain 2"/>
    <property type="match status" value="1"/>
</dbReference>
<dbReference type="OrthoDB" id="31371at2157"/>
<comment type="pathway">
    <text evidence="1">Cofactor biosynthesis; molybdopterin biosynthesis.</text>
</comment>
<keyword evidence="2" id="KW-0501">Molybdenum cofactor biosynthesis</keyword>
<reference evidence="4 5" key="1">
    <citation type="submission" date="2010-06" db="EMBL/GenBank/DDBJ databases">
        <title>Complete sequence chromosome of Methanohalobium evestigatum Z-7303.</title>
        <authorList>
            <consortium name="US DOE Joint Genome Institute"/>
            <person name="Lucas S."/>
            <person name="Copeland A."/>
            <person name="Lapidus A."/>
            <person name="Cheng J.-F."/>
            <person name="Bruce D."/>
            <person name="Goodwin L."/>
            <person name="Pitluck S."/>
            <person name="Saunders E."/>
            <person name="Detter J.C."/>
            <person name="Han C."/>
            <person name="Tapia R."/>
            <person name="Land M."/>
            <person name="Hauser L."/>
            <person name="Kyrpides N."/>
            <person name="Mikhailova N."/>
            <person name="Sieprawska-Lupa M."/>
            <person name="Whitman W.B."/>
            <person name="Anderson I."/>
            <person name="Woyke T."/>
        </authorList>
    </citation>
    <scope>NUCLEOTIDE SEQUENCE [LARGE SCALE GENOMIC DNA]</scope>
    <source>
        <strain evidence="5">ATCC BAA-1072 / DSM 3721 / NBRC 107634 / OCM 161 / Z-7303</strain>
    </source>
</reference>
<feature type="domain" description="MoaB/Mog" evidence="3">
    <location>
        <begin position="186"/>
        <end position="323"/>
    </location>
</feature>
<dbReference type="UniPathway" id="UPA00344"/>
<dbReference type="InterPro" id="IPR024370">
    <property type="entry name" value="PBP_domain"/>
</dbReference>
<dbReference type="Proteomes" id="UP000000391">
    <property type="component" value="Chromosome"/>
</dbReference>
<dbReference type="AlphaFoldDB" id="D7EA44"/>
<dbReference type="EMBL" id="CP002069">
    <property type="protein sequence ID" value="ADI74715.1"/>
    <property type="molecule type" value="Genomic_DNA"/>
</dbReference>
<dbReference type="Gene3D" id="2.170.190.11">
    <property type="entry name" value="Molybdopterin biosynthesis moea protein, domain 3"/>
    <property type="match status" value="1"/>
</dbReference>